<dbReference type="Gene3D" id="3.30.300.30">
    <property type="match status" value="1"/>
</dbReference>
<accession>A0A972F9D3</accession>
<comment type="caution">
    <text evidence="2">The sequence shown here is derived from an EMBL/GenBank/DDBJ whole genome shotgun (WGS) entry which is preliminary data.</text>
</comment>
<reference evidence="2" key="1">
    <citation type="submission" date="2019-12" db="EMBL/GenBank/DDBJ databases">
        <title>Comparative genomics gives insights into the taxonomy of the Azoarcus-Aromatoleum group and reveals separate origins of nif in the plant-associated Azoarcus and non-plant-associated Aromatoleum sub-groups.</title>
        <authorList>
            <person name="Lafos M."/>
            <person name="Maluk M."/>
            <person name="Batista M."/>
            <person name="Junghare M."/>
            <person name="Carmona M."/>
            <person name="Faoro H."/>
            <person name="Cruz L.M."/>
            <person name="Battistoni F."/>
            <person name="De Souza E."/>
            <person name="Pedrosa F."/>
            <person name="Chen W.-M."/>
            <person name="Poole P.S."/>
            <person name="Dixon R.A."/>
            <person name="James E.K."/>
        </authorList>
    </citation>
    <scope>NUCLEOTIDE SEQUENCE</scope>
    <source>
        <strain evidence="2">NSC3</strain>
    </source>
</reference>
<dbReference type="InterPro" id="IPR045851">
    <property type="entry name" value="AMP-bd_C_sf"/>
</dbReference>
<sequence length="410" mass="44300">MKHYDTRETRDPQQRERDLLTRLPAQIAHAKANAPAFAKLLAEVDPESVTTREALAGLPVIRKSELLELQKAARPFGGFAAVKWGRDCRRVFASPGPLYEPESARIDYYRLARALFAAGFREGDLVHNTFSYHFTPAGSMMETAAHALGCTVFPAGVGQTEQQVAAIADLAPNAYTGTPSFLRIILDKADELGVKSSFTKAFVSGEAFPPSVRDAFAARGISAYQAYATADIGLIAYETEAREGLIADEDVIIEIVRPGTGDPVGEGEVGEVVVTTLNPDYPLIRFGTGDLSAVLAGASPCGRTNVRIKGWMGRADQTTKIKGMFVHPGQVAAVVKRHPEILRARLIVDNPDLNDRMTLHCETAHGDNGLAVEVAASIRELTKLRGEVSFVAPGSLANDGKVIDDIRKYD</sequence>
<organism evidence="2 3">
    <name type="scientific">Azoarcus taiwanensis</name>
    <dbReference type="NCBI Taxonomy" id="666964"/>
    <lineage>
        <taxon>Bacteria</taxon>
        <taxon>Pseudomonadati</taxon>
        <taxon>Pseudomonadota</taxon>
        <taxon>Betaproteobacteria</taxon>
        <taxon>Rhodocyclales</taxon>
        <taxon>Zoogloeaceae</taxon>
        <taxon>Azoarcus</taxon>
    </lineage>
</organism>
<dbReference type="Pfam" id="PF00501">
    <property type="entry name" value="AMP-binding"/>
    <property type="match status" value="1"/>
</dbReference>
<dbReference type="AlphaFoldDB" id="A0A972F9D3"/>
<evidence type="ECO:0000259" key="1">
    <source>
        <dbReference type="Pfam" id="PF00501"/>
    </source>
</evidence>
<name>A0A972F9D3_9RHOO</name>
<evidence type="ECO:0000313" key="2">
    <source>
        <dbReference type="EMBL" id="NMG04542.1"/>
    </source>
</evidence>
<keyword evidence="3" id="KW-1185">Reference proteome</keyword>
<dbReference type="InterPro" id="IPR042099">
    <property type="entry name" value="ANL_N_sf"/>
</dbReference>
<dbReference type="InterPro" id="IPR000873">
    <property type="entry name" value="AMP-dep_synth/lig_dom"/>
</dbReference>
<dbReference type="SUPFAM" id="SSF56801">
    <property type="entry name" value="Acetyl-CoA synthetase-like"/>
    <property type="match status" value="1"/>
</dbReference>
<dbReference type="Gene3D" id="3.40.50.12780">
    <property type="entry name" value="N-terminal domain of ligase-like"/>
    <property type="match status" value="1"/>
</dbReference>
<proteinExistence type="predicted"/>
<gene>
    <name evidence="2" type="ORF">GPA21_16430</name>
</gene>
<evidence type="ECO:0000313" key="3">
    <source>
        <dbReference type="Proteomes" id="UP000599523"/>
    </source>
</evidence>
<dbReference type="EMBL" id="WTVM01000130">
    <property type="protein sequence ID" value="NMG04542.1"/>
    <property type="molecule type" value="Genomic_DNA"/>
</dbReference>
<dbReference type="PANTHER" id="PTHR43845:SF1">
    <property type="entry name" value="BLR5969 PROTEIN"/>
    <property type="match status" value="1"/>
</dbReference>
<dbReference type="PANTHER" id="PTHR43845">
    <property type="entry name" value="BLR5969 PROTEIN"/>
    <property type="match status" value="1"/>
</dbReference>
<protein>
    <submittedName>
        <fullName evidence="2">AMP-binding protein</fullName>
    </submittedName>
</protein>
<dbReference type="Proteomes" id="UP000599523">
    <property type="component" value="Unassembled WGS sequence"/>
</dbReference>
<feature type="domain" description="AMP-dependent synthetase/ligase" evidence="1">
    <location>
        <begin position="120"/>
        <end position="275"/>
    </location>
</feature>
<dbReference type="RefSeq" id="WP_168989206.1">
    <property type="nucleotide sequence ID" value="NZ_CAWPHM010000034.1"/>
</dbReference>